<keyword evidence="5 7" id="KW-0819">tRNA processing</keyword>
<keyword evidence="2 7" id="KW-0489">Methyltransferase</keyword>
<protein>
    <submittedName>
        <fullName evidence="8">Uncharacterized protein</fullName>
    </submittedName>
</protein>
<keyword evidence="9" id="KW-1185">Reference proteome</keyword>
<proteinExistence type="inferred from homology"/>
<dbReference type="EMBL" id="CAJNIZ010001347">
    <property type="protein sequence ID" value="CAE7189077.1"/>
    <property type="molecule type" value="Genomic_DNA"/>
</dbReference>
<dbReference type="SUPFAM" id="SSF53335">
    <property type="entry name" value="S-adenosyl-L-methionine-dependent methyltransferases"/>
    <property type="match status" value="1"/>
</dbReference>
<dbReference type="GO" id="GO:0016423">
    <property type="term" value="F:tRNA (guanine) methyltransferase activity"/>
    <property type="evidence" value="ECO:0007669"/>
    <property type="project" value="InterPro"/>
</dbReference>
<feature type="non-terminal residue" evidence="8">
    <location>
        <position position="117"/>
    </location>
</feature>
<comment type="similarity">
    <text evidence="7">Belongs to the class I-like SAM-binding methyltransferase superfamily. Trm1 family.</text>
</comment>
<dbReference type="GO" id="GO:0000049">
    <property type="term" value="F:tRNA binding"/>
    <property type="evidence" value="ECO:0007669"/>
    <property type="project" value="UniProtKB-UniRule"/>
</dbReference>
<keyword evidence="4 7" id="KW-0949">S-adenosyl-L-methionine</keyword>
<keyword evidence="1 7" id="KW-0820">tRNA-binding</keyword>
<keyword evidence="6 7" id="KW-0694">RNA-binding</keyword>
<evidence type="ECO:0000256" key="2">
    <source>
        <dbReference type="ARBA" id="ARBA00022603"/>
    </source>
</evidence>
<evidence type="ECO:0000256" key="1">
    <source>
        <dbReference type="ARBA" id="ARBA00022555"/>
    </source>
</evidence>
<evidence type="ECO:0000256" key="6">
    <source>
        <dbReference type="ARBA" id="ARBA00022884"/>
    </source>
</evidence>
<accession>A0A812IUY5</accession>
<keyword evidence="3 7" id="KW-0808">Transferase</keyword>
<dbReference type="Gene3D" id="3.40.50.150">
    <property type="entry name" value="Vaccinia Virus protein VP39"/>
    <property type="match status" value="1"/>
</dbReference>
<sequence length="117" mass="13134">YCLAVNRQFDYVDVDVFGCWSHIGASLELVRPGGLLYLTATGLTTWKPSRAFQSLGMRLTRCPPTETLHDHMARALIWRMVSAADSLGLVAQPLFSLYRGTGDVFRILFRVVRRSGD</sequence>
<dbReference type="OrthoDB" id="6349953at2759"/>
<dbReference type="InterPro" id="IPR029063">
    <property type="entry name" value="SAM-dependent_MTases_sf"/>
</dbReference>
<dbReference type="PROSITE" id="PS51626">
    <property type="entry name" value="SAM_MT_TRM1"/>
    <property type="match status" value="1"/>
</dbReference>
<dbReference type="AlphaFoldDB" id="A0A812IUY5"/>
<dbReference type="GO" id="GO:0032259">
    <property type="term" value="P:methylation"/>
    <property type="evidence" value="ECO:0007669"/>
    <property type="project" value="UniProtKB-UniRule"/>
</dbReference>
<evidence type="ECO:0000313" key="9">
    <source>
        <dbReference type="Proteomes" id="UP000649617"/>
    </source>
</evidence>
<evidence type="ECO:0000256" key="3">
    <source>
        <dbReference type="ARBA" id="ARBA00022679"/>
    </source>
</evidence>
<dbReference type="InterPro" id="IPR002905">
    <property type="entry name" value="Trm1"/>
</dbReference>
<evidence type="ECO:0000256" key="7">
    <source>
        <dbReference type="PROSITE-ProRule" id="PRU00958"/>
    </source>
</evidence>
<evidence type="ECO:0000313" key="8">
    <source>
        <dbReference type="EMBL" id="CAE7189077.1"/>
    </source>
</evidence>
<dbReference type="GO" id="GO:0008033">
    <property type="term" value="P:tRNA processing"/>
    <property type="evidence" value="ECO:0007669"/>
    <property type="project" value="UniProtKB-UniRule"/>
</dbReference>
<dbReference type="Proteomes" id="UP000649617">
    <property type="component" value="Unassembled WGS sequence"/>
</dbReference>
<comment type="caution">
    <text evidence="8">The sequence shown here is derived from an EMBL/GenBank/DDBJ whole genome shotgun (WGS) entry which is preliminary data.</text>
</comment>
<reference evidence="8" key="1">
    <citation type="submission" date="2021-02" db="EMBL/GenBank/DDBJ databases">
        <authorList>
            <person name="Dougan E. K."/>
            <person name="Rhodes N."/>
            <person name="Thang M."/>
            <person name="Chan C."/>
        </authorList>
    </citation>
    <scope>NUCLEOTIDE SEQUENCE</scope>
</reference>
<evidence type="ECO:0000256" key="5">
    <source>
        <dbReference type="ARBA" id="ARBA00022694"/>
    </source>
</evidence>
<feature type="non-terminal residue" evidence="8">
    <location>
        <position position="1"/>
    </location>
</feature>
<name>A0A812IUY5_SYMPI</name>
<gene>
    <name evidence="8" type="ORF">SPIL2461_LOCUS1402</name>
</gene>
<organism evidence="8 9">
    <name type="scientific">Symbiodinium pilosum</name>
    <name type="common">Dinoflagellate</name>
    <dbReference type="NCBI Taxonomy" id="2952"/>
    <lineage>
        <taxon>Eukaryota</taxon>
        <taxon>Sar</taxon>
        <taxon>Alveolata</taxon>
        <taxon>Dinophyceae</taxon>
        <taxon>Suessiales</taxon>
        <taxon>Symbiodiniaceae</taxon>
        <taxon>Symbiodinium</taxon>
    </lineage>
</organism>
<evidence type="ECO:0000256" key="4">
    <source>
        <dbReference type="ARBA" id="ARBA00022691"/>
    </source>
</evidence>